<dbReference type="RefSeq" id="WP_211325646.1">
    <property type="nucleotide sequence ID" value="NZ_QNRR01000009.1"/>
</dbReference>
<dbReference type="InterPro" id="IPR011444">
    <property type="entry name" value="DUF1549"/>
</dbReference>
<feature type="signal peptide" evidence="6">
    <location>
        <begin position="1"/>
        <end position="19"/>
    </location>
</feature>
<evidence type="ECO:0000256" key="4">
    <source>
        <dbReference type="PROSITE-ProRule" id="PRU00433"/>
    </source>
</evidence>
<feature type="chain" id="PRO_5016950178" evidence="6">
    <location>
        <begin position="20"/>
        <end position="784"/>
    </location>
</feature>
<evidence type="ECO:0000256" key="5">
    <source>
        <dbReference type="SAM" id="MobiDB-lite"/>
    </source>
</evidence>
<evidence type="ECO:0000256" key="2">
    <source>
        <dbReference type="ARBA" id="ARBA00022723"/>
    </source>
</evidence>
<dbReference type="PROSITE" id="PS51007">
    <property type="entry name" value="CYTC"/>
    <property type="match status" value="1"/>
</dbReference>
<organism evidence="8 9">
    <name type="scientific">Roseimicrobium gellanilyticum</name>
    <dbReference type="NCBI Taxonomy" id="748857"/>
    <lineage>
        <taxon>Bacteria</taxon>
        <taxon>Pseudomonadati</taxon>
        <taxon>Verrucomicrobiota</taxon>
        <taxon>Verrucomicrobiia</taxon>
        <taxon>Verrucomicrobiales</taxon>
        <taxon>Verrucomicrobiaceae</taxon>
        <taxon>Roseimicrobium</taxon>
    </lineage>
</organism>
<evidence type="ECO:0000259" key="7">
    <source>
        <dbReference type="PROSITE" id="PS51007"/>
    </source>
</evidence>
<dbReference type="Pfam" id="PF07587">
    <property type="entry name" value="PSD1"/>
    <property type="match status" value="1"/>
</dbReference>
<dbReference type="Pfam" id="PF07583">
    <property type="entry name" value="PSCyt2"/>
    <property type="match status" value="1"/>
</dbReference>
<keyword evidence="9" id="KW-1185">Reference proteome</keyword>
<evidence type="ECO:0000256" key="3">
    <source>
        <dbReference type="ARBA" id="ARBA00023004"/>
    </source>
</evidence>
<accession>A0A366HDJ3</accession>
<keyword evidence="2 4" id="KW-0479">Metal-binding</keyword>
<dbReference type="InterPro" id="IPR011429">
    <property type="entry name" value="Cyt_c_Planctomycete-type"/>
</dbReference>
<dbReference type="InterPro" id="IPR009056">
    <property type="entry name" value="Cyt_c-like_dom"/>
</dbReference>
<keyword evidence="1 4" id="KW-0349">Heme</keyword>
<evidence type="ECO:0000313" key="8">
    <source>
        <dbReference type="EMBL" id="RBP39684.1"/>
    </source>
</evidence>
<keyword evidence="3 4" id="KW-0408">Iron</keyword>
<feature type="region of interest" description="Disordered" evidence="5">
    <location>
        <begin position="119"/>
        <end position="141"/>
    </location>
</feature>
<evidence type="ECO:0000256" key="1">
    <source>
        <dbReference type="ARBA" id="ARBA00022617"/>
    </source>
</evidence>
<feature type="compositionally biased region" description="Basic and acidic residues" evidence="5">
    <location>
        <begin position="132"/>
        <end position="141"/>
    </location>
</feature>
<dbReference type="EMBL" id="QNRR01000009">
    <property type="protein sequence ID" value="RBP39684.1"/>
    <property type="molecule type" value="Genomic_DNA"/>
</dbReference>
<evidence type="ECO:0000313" key="9">
    <source>
        <dbReference type="Proteomes" id="UP000253426"/>
    </source>
</evidence>
<keyword evidence="6" id="KW-0732">Signal</keyword>
<dbReference type="Proteomes" id="UP000253426">
    <property type="component" value="Unassembled WGS sequence"/>
</dbReference>
<dbReference type="PANTHER" id="PTHR35889">
    <property type="entry name" value="CYCLOINULO-OLIGOSACCHARIDE FRUCTANOTRANSFERASE-RELATED"/>
    <property type="match status" value="1"/>
</dbReference>
<dbReference type="GO" id="GO:0046872">
    <property type="term" value="F:metal ion binding"/>
    <property type="evidence" value="ECO:0007669"/>
    <property type="project" value="UniProtKB-KW"/>
</dbReference>
<reference evidence="8 9" key="1">
    <citation type="submission" date="2018-06" db="EMBL/GenBank/DDBJ databases">
        <title>Genomic Encyclopedia of Type Strains, Phase IV (KMG-IV): sequencing the most valuable type-strain genomes for metagenomic binning, comparative biology and taxonomic classification.</title>
        <authorList>
            <person name="Goeker M."/>
        </authorList>
    </citation>
    <scope>NUCLEOTIDE SEQUENCE [LARGE SCALE GENOMIC DNA]</scope>
    <source>
        <strain evidence="8 9">DSM 25532</strain>
    </source>
</reference>
<dbReference type="AlphaFoldDB" id="A0A366HDJ3"/>
<sequence>MKKTVFILSSLMPLPMATAAVDYAREVKPLLASACVQCHGAANPKGSLRLDTAAAIFKGGSDGPAVTPGKADQSLLLTVLRGAHDEIPQMPYKRNPLAPEQIAILQQWIAEGAQAPAQETPSEWSHWSFGVPKRDKTTGPEREHPIDHFINAALTKQGIEPSPRADATTLARRLSLDLTGLPPSLAVVEAFTNEFAKNPAWGVYAYTTFLLDSPHHGERWGRWWLDQARYADSNGYSIDAPRSIWPYRDWVVKALNRNMPFDQFTIEQLAGDLLPKPTVDQLVATGFHRNTQVNGEGGIDPEQFRIESVFDRVGTTGTVWLGLTIACAQCHDHKFDPVTQREFYALFAFFNNQEQDGHGGTKTSSVEIPDAKKDIPGLKREEADLKKKIEVMMPERLPAIAQWESKLTDGEKKKLKPDLRKVLVVPTEKRNAAHHRLLYAQFAFNDAEFKGLNDRLIDVEKELSTKTTSLTMRDLPQPRETRLFIKGDFTRPDAVVTPGTPHVLNPLNYTGSSQPTRLDLARWLVSRDNPLTARVIMNRVWQVYFGKGLVETENDFGTQSSAPTHPELLDWLACEFMDSGWDLKHMHLLIVTSETYQRSSKARKDLAIKDPTNRLLSHQNRLRMDAEMVRDTCLKATGLLNPKLGGAPVYPPQPEGAMNVGQIKRPWPTSTGPDRYRRGLYTFFFRASPHPALTVFDAPDSFTTCTRRIRSNTPLQALTMLNDPAYFEHAQAMAKVVDSQGVKTAFRLCVAREPTPKELATLSALDPLTAARVLLNLDETITRE</sequence>
<dbReference type="PANTHER" id="PTHR35889:SF3">
    <property type="entry name" value="F-BOX DOMAIN-CONTAINING PROTEIN"/>
    <property type="match status" value="1"/>
</dbReference>
<name>A0A366HDJ3_9BACT</name>
<dbReference type="InterPro" id="IPR036909">
    <property type="entry name" value="Cyt_c-like_dom_sf"/>
</dbReference>
<dbReference type="Pfam" id="PF07635">
    <property type="entry name" value="PSCyt1"/>
    <property type="match status" value="1"/>
</dbReference>
<gene>
    <name evidence="8" type="ORF">DES53_109111</name>
</gene>
<dbReference type="GO" id="GO:0009055">
    <property type="term" value="F:electron transfer activity"/>
    <property type="evidence" value="ECO:0007669"/>
    <property type="project" value="InterPro"/>
</dbReference>
<evidence type="ECO:0000256" key="6">
    <source>
        <dbReference type="SAM" id="SignalP"/>
    </source>
</evidence>
<feature type="domain" description="Cytochrome c" evidence="7">
    <location>
        <begin position="22"/>
        <end position="113"/>
    </location>
</feature>
<dbReference type="SUPFAM" id="SSF46626">
    <property type="entry name" value="Cytochrome c"/>
    <property type="match status" value="1"/>
</dbReference>
<protein>
    <submittedName>
        <fullName evidence="8">Cytochrome c</fullName>
    </submittedName>
</protein>
<dbReference type="GO" id="GO:0020037">
    <property type="term" value="F:heme binding"/>
    <property type="evidence" value="ECO:0007669"/>
    <property type="project" value="InterPro"/>
</dbReference>
<comment type="caution">
    <text evidence="8">The sequence shown here is derived from an EMBL/GenBank/DDBJ whole genome shotgun (WGS) entry which is preliminary data.</text>
</comment>
<dbReference type="InterPro" id="IPR022655">
    <property type="entry name" value="DUF1553"/>
</dbReference>
<proteinExistence type="predicted"/>